<organism evidence="2 3">
    <name type="scientific">Hylemonella gracilis str. Niagara R</name>
    <dbReference type="NCBI Taxonomy" id="1458275"/>
    <lineage>
        <taxon>Bacteria</taxon>
        <taxon>Pseudomonadati</taxon>
        <taxon>Pseudomonadota</taxon>
        <taxon>Betaproteobacteria</taxon>
        <taxon>Burkholderiales</taxon>
        <taxon>Comamonadaceae</taxon>
        <taxon>Hylemonella</taxon>
    </lineage>
</organism>
<reference evidence="2 3" key="1">
    <citation type="submission" date="2014-02" db="EMBL/GenBank/DDBJ databases">
        <title>Draft Genome of Hylemonella gracilis isolated from the Niagara River.</title>
        <authorList>
            <person name="Pawlowski D.R."/>
            <person name="Koudelka G.B."/>
        </authorList>
    </citation>
    <scope>NUCLEOTIDE SEQUENCE [LARGE SCALE GENOMIC DNA]</scope>
    <source>
        <strain evidence="2 3">Niagara R</strain>
    </source>
</reference>
<proteinExistence type="predicted"/>
<protein>
    <submittedName>
        <fullName evidence="2">Uncharacterized protein</fullName>
    </submittedName>
</protein>
<sequence>MRVNSKALPAPHRDEKMTPQGAGGPCHGVTEMKNQIDALVRSIRHALEQSPPTVPEVAALLQATGMDGPSRAGAQLAVLARWADDPDFEEREYAQQQLDALLSLN</sequence>
<comment type="caution">
    <text evidence="2">The sequence shown here is derived from an EMBL/GenBank/DDBJ whole genome shotgun (WGS) entry which is preliminary data.</text>
</comment>
<dbReference type="EMBL" id="JEMG01000001">
    <property type="protein sequence ID" value="EYC52873.1"/>
    <property type="molecule type" value="Genomic_DNA"/>
</dbReference>
<evidence type="ECO:0000313" key="2">
    <source>
        <dbReference type="EMBL" id="EYC52873.1"/>
    </source>
</evidence>
<accession>A0A016XNS8</accession>
<dbReference type="Proteomes" id="UP000023268">
    <property type="component" value="Unassembled WGS sequence"/>
</dbReference>
<gene>
    <name evidence="2" type="ORF">AZ34_10515</name>
</gene>
<feature type="region of interest" description="Disordered" evidence="1">
    <location>
        <begin position="1"/>
        <end position="26"/>
    </location>
</feature>
<evidence type="ECO:0000313" key="3">
    <source>
        <dbReference type="Proteomes" id="UP000023268"/>
    </source>
</evidence>
<evidence type="ECO:0000256" key="1">
    <source>
        <dbReference type="SAM" id="MobiDB-lite"/>
    </source>
</evidence>
<name>A0A016XNS8_9BURK</name>
<dbReference type="AlphaFoldDB" id="A0A016XNS8"/>